<dbReference type="AlphaFoldDB" id="A0A853G1W0"/>
<comment type="cofactor">
    <cofactor evidence="2">
        <name>K(+)</name>
        <dbReference type="ChEBI" id="CHEBI:29103"/>
    </cofactor>
</comment>
<dbReference type="Pfam" id="PF03309">
    <property type="entry name" value="Pan_kinase"/>
    <property type="match status" value="1"/>
</dbReference>
<evidence type="ECO:0000256" key="13">
    <source>
        <dbReference type="ARBA" id="ARBA00022993"/>
    </source>
</evidence>
<evidence type="ECO:0000256" key="1">
    <source>
        <dbReference type="ARBA" id="ARBA00001206"/>
    </source>
</evidence>
<evidence type="ECO:0000256" key="8">
    <source>
        <dbReference type="ARBA" id="ARBA00022679"/>
    </source>
</evidence>
<keyword evidence="13 16" id="KW-0173">Coenzyme A biosynthesis</keyword>
<evidence type="ECO:0000256" key="5">
    <source>
        <dbReference type="ARBA" id="ARBA00011738"/>
    </source>
</evidence>
<evidence type="ECO:0000256" key="3">
    <source>
        <dbReference type="ARBA" id="ARBA00004496"/>
    </source>
</evidence>
<dbReference type="UniPathway" id="UPA00241">
    <property type="reaction ID" value="UER00352"/>
</dbReference>
<comment type="subunit">
    <text evidence="5 16">Homodimer.</text>
</comment>
<dbReference type="Proteomes" id="UP000525329">
    <property type="component" value="Unassembled WGS sequence"/>
</dbReference>
<evidence type="ECO:0000256" key="15">
    <source>
        <dbReference type="ARBA" id="ARBA00040883"/>
    </source>
</evidence>
<proteinExistence type="inferred from homology"/>
<evidence type="ECO:0000256" key="4">
    <source>
        <dbReference type="ARBA" id="ARBA00005225"/>
    </source>
</evidence>
<dbReference type="GO" id="GO:0005737">
    <property type="term" value="C:cytoplasm"/>
    <property type="evidence" value="ECO:0007669"/>
    <property type="project" value="UniProtKB-SubCell"/>
</dbReference>
<evidence type="ECO:0000256" key="12">
    <source>
        <dbReference type="ARBA" id="ARBA00022958"/>
    </source>
</evidence>
<dbReference type="PANTHER" id="PTHR34265:SF1">
    <property type="entry name" value="TYPE III PANTOTHENATE KINASE"/>
    <property type="match status" value="1"/>
</dbReference>
<comment type="cofactor">
    <cofactor evidence="16">
        <name>NH4(+)</name>
        <dbReference type="ChEBI" id="CHEBI:28938"/>
    </cofactor>
    <cofactor evidence="16">
        <name>K(+)</name>
        <dbReference type="ChEBI" id="CHEBI:29103"/>
    </cofactor>
    <text evidence="16">A monovalent cation. Ammonium or potassium.</text>
</comment>
<organism evidence="17 18">
    <name type="scientific">Candidatus Vesicomyosocius endoextente</name>
    <dbReference type="NCBI Taxonomy" id="2738853"/>
    <lineage>
        <taxon>Bacteria</taxon>
        <taxon>Pseudomonadati</taxon>
        <taxon>Pseudomonadota</taxon>
        <taxon>Gammaproteobacteria</taxon>
        <taxon>Candidatus Pseudothioglobaceae</taxon>
        <taxon>Candidatus Vesicomyidisocius</taxon>
    </lineage>
</organism>
<evidence type="ECO:0000256" key="11">
    <source>
        <dbReference type="ARBA" id="ARBA00022840"/>
    </source>
</evidence>
<comment type="caution">
    <text evidence="17">The sequence shown here is derived from an EMBL/GenBank/DDBJ whole genome shotgun (WGS) entry which is preliminary data.</text>
</comment>
<comment type="subcellular location">
    <subcellularLocation>
        <location evidence="3 16">Cytoplasm</location>
    </subcellularLocation>
</comment>
<reference evidence="17 18" key="1">
    <citation type="submission" date="2020-05" db="EMBL/GenBank/DDBJ databases">
        <title>Horizontal transmission and recombination maintain forever young bacterial symbiont genomes.</title>
        <authorList>
            <person name="Russell S.L."/>
            <person name="Pepper-Tunick E."/>
            <person name="Svedberg J."/>
            <person name="Byrne A."/>
            <person name="Ruelas Castillo J."/>
            <person name="Vollmers C."/>
            <person name="Beinart R.A."/>
            <person name="Corbett-Detig R."/>
        </authorList>
    </citation>
    <scope>NUCLEOTIDE SEQUENCE [LARGE SCALE GENOMIC DNA]</scope>
    <source>
        <strain evidence="17">Monterey_2004</strain>
    </source>
</reference>
<name>A0A853G1W0_9GAMM</name>
<keyword evidence="10 16" id="KW-0418">Kinase</keyword>
<feature type="binding site" evidence="16">
    <location>
        <position position="115"/>
    </location>
    <ligand>
        <name>ATP</name>
        <dbReference type="ChEBI" id="CHEBI:30616"/>
    </ligand>
</feature>
<evidence type="ECO:0000256" key="6">
    <source>
        <dbReference type="ARBA" id="ARBA00012102"/>
    </source>
</evidence>
<sequence length="239" mass="26701">MLLYLMYQFESYLLVDIGNTSIKWCLNGKINSAFITKFNITQLPKVDKIFASCVGDCYILDDLNNTHFVKTERVFNSVECGYQTPSTLGSDRWLAMLASIEHYPKQNLLIIDAGSALTFDLVLANGKHQGGLIMPGLSVLRRSFTQFSNNIQQLSLGLTANNTQEGWLIGTSQMLMSVINTQIEQHLNNYSNLVVVLTGGDAKIIALKLHRQVKLHQNLVLEGLSSYVQAYKTLHSVLV</sequence>
<dbReference type="GO" id="GO:0015937">
    <property type="term" value="P:coenzyme A biosynthetic process"/>
    <property type="evidence" value="ECO:0007669"/>
    <property type="project" value="UniProtKB-UniRule"/>
</dbReference>
<evidence type="ECO:0000313" key="18">
    <source>
        <dbReference type="Proteomes" id="UP000525329"/>
    </source>
</evidence>
<protein>
    <recommendedName>
        <fullName evidence="15 16">Type III pantothenate kinase</fullName>
        <ecNumber evidence="6 16">2.7.1.33</ecNumber>
    </recommendedName>
    <alternativeName>
        <fullName evidence="16">PanK-III</fullName>
    </alternativeName>
    <alternativeName>
        <fullName evidence="16">Pantothenic acid kinase</fullName>
    </alternativeName>
</protein>
<evidence type="ECO:0000256" key="14">
    <source>
        <dbReference type="ARBA" id="ARBA00038036"/>
    </source>
</evidence>
<comment type="function">
    <text evidence="16">Catalyzes the phosphorylation of pantothenate (Pan), the first step in CoA biosynthesis.</text>
</comment>
<keyword evidence="8 16" id="KW-0808">Transferase</keyword>
<feature type="active site" description="Proton acceptor" evidence="16">
    <location>
        <position position="91"/>
    </location>
</feature>
<evidence type="ECO:0000256" key="9">
    <source>
        <dbReference type="ARBA" id="ARBA00022741"/>
    </source>
</evidence>
<evidence type="ECO:0000256" key="7">
    <source>
        <dbReference type="ARBA" id="ARBA00022490"/>
    </source>
</evidence>
<dbReference type="CDD" id="cd24015">
    <property type="entry name" value="ASKHA_NBD_PanK-III"/>
    <property type="match status" value="1"/>
</dbReference>
<dbReference type="GO" id="GO:0005524">
    <property type="term" value="F:ATP binding"/>
    <property type="evidence" value="ECO:0007669"/>
    <property type="project" value="UniProtKB-UniRule"/>
</dbReference>
<comment type="catalytic activity">
    <reaction evidence="1 16">
        <text>(R)-pantothenate + ATP = (R)-4'-phosphopantothenate + ADP + H(+)</text>
        <dbReference type="Rhea" id="RHEA:16373"/>
        <dbReference type="ChEBI" id="CHEBI:10986"/>
        <dbReference type="ChEBI" id="CHEBI:15378"/>
        <dbReference type="ChEBI" id="CHEBI:29032"/>
        <dbReference type="ChEBI" id="CHEBI:30616"/>
        <dbReference type="ChEBI" id="CHEBI:456216"/>
        <dbReference type="EC" id="2.7.1.33"/>
    </reaction>
</comment>
<accession>A0A853G1W0</accession>
<keyword evidence="7 16" id="KW-0963">Cytoplasm</keyword>
<evidence type="ECO:0000313" key="17">
    <source>
        <dbReference type="EMBL" id="NYT52375.1"/>
    </source>
</evidence>
<dbReference type="NCBIfam" id="TIGR00671">
    <property type="entry name" value="baf"/>
    <property type="match status" value="1"/>
</dbReference>
<gene>
    <name evidence="16" type="primary">coaX</name>
    <name evidence="17" type="ORF">H0A74_02180</name>
</gene>
<dbReference type="EC" id="2.7.1.33" evidence="6 16"/>
<dbReference type="HAMAP" id="MF_01274">
    <property type="entry name" value="Pantothen_kinase_3"/>
    <property type="match status" value="1"/>
</dbReference>
<feature type="binding site" evidence="16">
    <location>
        <begin position="16"/>
        <end position="23"/>
    </location>
    <ligand>
        <name>ATP</name>
        <dbReference type="ChEBI" id="CHEBI:30616"/>
    </ligand>
</feature>
<dbReference type="GO" id="GO:0004594">
    <property type="term" value="F:pantothenate kinase activity"/>
    <property type="evidence" value="ECO:0007669"/>
    <property type="project" value="UniProtKB-UniRule"/>
</dbReference>
<dbReference type="PANTHER" id="PTHR34265">
    <property type="entry name" value="TYPE III PANTOTHENATE KINASE"/>
    <property type="match status" value="1"/>
</dbReference>
<feature type="binding site" evidence="16">
    <location>
        <position position="159"/>
    </location>
    <ligand>
        <name>substrate</name>
    </ligand>
</feature>
<comment type="similarity">
    <text evidence="14 16">Belongs to the type III pantothenate kinase family.</text>
</comment>
<feature type="binding site" evidence="16">
    <location>
        <position position="82"/>
    </location>
    <ligand>
        <name>substrate</name>
    </ligand>
</feature>
<feature type="binding site" evidence="16">
    <location>
        <position position="112"/>
    </location>
    <ligand>
        <name>K(+)</name>
        <dbReference type="ChEBI" id="CHEBI:29103"/>
    </ligand>
</feature>
<dbReference type="SUPFAM" id="SSF53067">
    <property type="entry name" value="Actin-like ATPase domain"/>
    <property type="match status" value="2"/>
</dbReference>
<dbReference type="Gene3D" id="3.30.420.40">
    <property type="match status" value="2"/>
</dbReference>
<keyword evidence="12 16" id="KW-0630">Potassium</keyword>
<comment type="pathway">
    <text evidence="4 16">Cofactor biosynthesis; coenzyme A biosynthesis; CoA from (R)-pantothenate: step 1/5.</text>
</comment>
<feature type="binding site" evidence="16">
    <location>
        <begin position="89"/>
        <end position="92"/>
    </location>
    <ligand>
        <name>substrate</name>
    </ligand>
</feature>
<keyword evidence="16" id="KW-0479">Metal-binding</keyword>
<dbReference type="EMBL" id="JACCHU010000001">
    <property type="protein sequence ID" value="NYT52375.1"/>
    <property type="molecule type" value="Genomic_DNA"/>
</dbReference>
<dbReference type="GO" id="GO:0046872">
    <property type="term" value="F:metal ion binding"/>
    <property type="evidence" value="ECO:0007669"/>
    <property type="project" value="UniProtKB-KW"/>
</dbReference>
<evidence type="ECO:0000256" key="16">
    <source>
        <dbReference type="HAMAP-Rule" id="MF_01274"/>
    </source>
</evidence>
<dbReference type="InterPro" id="IPR004619">
    <property type="entry name" value="Type_III_PanK"/>
</dbReference>
<evidence type="ECO:0000256" key="2">
    <source>
        <dbReference type="ARBA" id="ARBA00001958"/>
    </source>
</evidence>
<dbReference type="InterPro" id="IPR043129">
    <property type="entry name" value="ATPase_NBD"/>
</dbReference>
<keyword evidence="11 16" id="KW-0067">ATP-binding</keyword>
<keyword evidence="9 16" id="KW-0547">Nucleotide-binding</keyword>
<evidence type="ECO:0000256" key="10">
    <source>
        <dbReference type="ARBA" id="ARBA00022777"/>
    </source>
</evidence>